<keyword evidence="2" id="KW-1133">Transmembrane helix</keyword>
<feature type="transmembrane region" description="Helical" evidence="2">
    <location>
        <begin position="211"/>
        <end position="233"/>
    </location>
</feature>
<dbReference type="EMBL" id="JAPWDQ010000004">
    <property type="protein sequence ID" value="KAJ5489585.1"/>
    <property type="molecule type" value="Genomic_DNA"/>
</dbReference>
<dbReference type="Proteomes" id="UP001148312">
    <property type="component" value="Unassembled WGS sequence"/>
</dbReference>
<feature type="transmembrane region" description="Helical" evidence="2">
    <location>
        <begin position="89"/>
        <end position="109"/>
    </location>
</feature>
<organism evidence="3 4">
    <name type="scientific">Penicillium diatomitis</name>
    <dbReference type="NCBI Taxonomy" id="2819901"/>
    <lineage>
        <taxon>Eukaryota</taxon>
        <taxon>Fungi</taxon>
        <taxon>Dikarya</taxon>
        <taxon>Ascomycota</taxon>
        <taxon>Pezizomycotina</taxon>
        <taxon>Eurotiomycetes</taxon>
        <taxon>Eurotiomycetidae</taxon>
        <taxon>Eurotiales</taxon>
        <taxon>Aspergillaceae</taxon>
        <taxon>Penicillium</taxon>
    </lineage>
</organism>
<evidence type="ECO:0000313" key="4">
    <source>
        <dbReference type="Proteomes" id="UP001148312"/>
    </source>
</evidence>
<feature type="transmembrane region" description="Helical" evidence="2">
    <location>
        <begin position="378"/>
        <end position="398"/>
    </location>
</feature>
<evidence type="ECO:0000256" key="2">
    <source>
        <dbReference type="SAM" id="Phobius"/>
    </source>
</evidence>
<feature type="compositionally biased region" description="Basic residues" evidence="1">
    <location>
        <begin position="1"/>
        <end position="21"/>
    </location>
</feature>
<sequence>MAKRGGQHRGPAKQKGNRKGGRKDAPKDVPKDTPEDKPEDQTEDQRHEGPEDAESSPRQADSVAPRPPTDSNNGDAVASALRCLTFLSLYMKIVHVWAFTALMVILPACHDQEQAYSTTCYRYSCGCSLFYPAWALVAWFILSPPQQPVHPRLFDWMNSGSTTAALTDVLISIFLAWAFNGQGGFGWLGHMVGTADLNVRGAHSTAVHGQVWIWSLRVYLFCFARMVWLRVLATPLDMYRVCVTAARTGFISGIIIWAAAIWALRACTSASVSSSETVSVWSSRLTLLAGAMISASVIIEMIRYHLPRPVRRQLARFPLTRVVLFAILAAAGLMQWMMLGGVRRRRMMLGRLTLTVRTWLNEGWPGLIGRHFDLVGRALWLGLSLWGYCLVLICIYCMSDMIFHLFRRHVLNG</sequence>
<protein>
    <recommendedName>
        <fullName evidence="5">Transmembrane protein</fullName>
    </recommendedName>
</protein>
<feature type="transmembrane region" description="Helical" evidence="2">
    <location>
        <begin position="318"/>
        <end position="339"/>
    </location>
</feature>
<evidence type="ECO:0000313" key="3">
    <source>
        <dbReference type="EMBL" id="KAJ5489585.1"/>
    </source>
</evidence>
<feature type="transmembrane region" description="Helical" evidence="2">
    <location>
        <begin position="121"/>
        <end position="142"/>
    </location>
</feature>
<evidence type="ECO:0008006" key="5">
    <source>
        <dbReference type="Google" id="ProtNLM"/>
    </source>
</evidence>
<name>A0A9W9XDW4_9EURO</name>
<comment type="caution">
    <text evidence="3">The sequence shown here is derived from an EMBL/GenBank/DDBJ whole genome shotgun (WGS) entry which is preliminary data.</text>
</comment>
<dbReference type="GeneID" id="81624326"/>
<keyword evidence="2" id="KW-0472">Membrane</keyword>
<dbReference type="AlphaFoldDB" id="A0A9W9XDW4"/>
<feature type="transmembrane region" description="Helical" evidence="2">
    <location>
        <begin position="245"/>
        <end position="265"/>
    </location>
</feature>
<feature type="compositionally biased region" description="Basic and acidic residues" evidence="1">
    <location>
        <begin position="22"/>
        <end position="50"/>
    </location>
</feature>
<reference evidence="3" key="1">
    <citation type="submission" date="2022-12" db="EMBL/GenBank/DDBJ databases">
        <authorList>
            <person name="Petersen C."/>
        </authorList>
    </citation>
    <scope>NUCLEOTIDE SEQUENCE</scope>
    <source>
        <strain evidence="3">IBT 30728</strain>
    </source>
</reference>
<keyword evidence="4" id="KW-1185">Reference proteome</keyword>
<proteinExistence type="predicted"/>
<gene>
    <name evidence="3" type="ORF">N7539_004475</name>
</gene>
<feature type="region of interest" description="Disordered" evidence="1">
    <location>
        <begin position="1"/>
        <end position="74"/>
    </location>
</feature>
<evidence type="ECO:0000256" key="1">
    <source>
        <dbReference type="SAM" id="MobiDB-lite"/>
    </source>
</evidence>
<reference evidence="3" key="2">
    <citation type="journal article" date="2023" name="IMA Fungus">
        <title>Comparative genomic study of the Penicillium genus elucidates a diverse pangenome and 15 lateral gene transfer events.</title>
        <authorList>
            <person name="Petersen C."/>
            <person name="Sorensen T."/>
            <person name="Nielsen M.R."/>
            <person name="Sondergaard T.E."/>
            <person name="Sorensen J.L."/>
            <person name="Fitzpatrick D.A."/>
            <person name="Frisvad J.C."/>
            <person name="Nielsen K.L."/>
        </authorList>
    </citation>
    <scope>NUCLEOTIDE SEQUENCE</scope>
    <source>
        <strain evidence="3">IBT 30728</strain>
    </source>
</reference>
<accession>A0A9W9XDW4</accession>
<keyword evidence="2" id="KW-0812">Transmembrane</keyword>
<feature type="transmembrane region" description="Helical" evidence="2">
    <location>
        <begin position="163"/>
        <end position="179"/>
    </location>
</feature>
<dbReference type="RefSeq" id="XP_056791618.1">
    <property type="nucleotide sequence ID" value="XM_056934077.1"/>
</dbReference>
<feature type="transmembrane region" description="Helical" evidence="2">
    <location>
        <begin position="285"/>
        <end position="306"/>
    </location>
</feature>